<gene>
    <name evidence="7" type="primary">rnpA</name>
    <name evidence="10" type="ORF">AVL61_12640</name>
</gene>
<dbReference type="GO" id="GO:0042781">
    <property type="term" value="F:3'-tRNA processing endoribonuclease activity"/>
    <property type="evidence" value="ECO:0007669"/>
    <property type="project" value="TreeGrafter"/>
</dbReference>
<keyword evidence="5 7" id="KW-0378">Hydrolase</keyword>
<evidence type="ECO:0000256" key="6">
    <source>
        <dbReference type="ARBA" id="ARBA00022884"/>
    </source>
</evidence>
<feature type="compositionally biased region" description="Polar residues" evidence="9">
    <location>
        <begin position="10"/>
        <end position="20"/>
    </location>
</feature>
<evidence type="ECO:0000256" key="5">
    <source>
        <dbReference type="ARBA" id="ARBA00022801"/>
    </source>
</evidence>
<accession>A0A0W8IN00</accession>
<dbReference type="InterPro" id="IPR020539">
    <property type="entry name" value="RNase_P_CS"/>
</dbReference>
<comment type="function">
    <text evidence="1 7">RNaseP catalyzes the removal of the 5'-leader sequence from pre-tRNA to produce the mature 5'-terminus. It can also cleave other RNA substrates such as 4.5S RNA. The protein component plays an auxiliary but essential role in vivo by binding to the 5'-leader sequence and broadening the substrate specificity of the ribozyme.</text>
</comment>
<dbReference type="PROSITE" id="PS00648">
    <property type="entry name" value="RIBONUCLEASE_P"/>
    <property type="match status" value="1"/>
</dbReference>
<evidence type="ECO:0000313" key="10">
    <source>
        <dbReference type="EMBL" id="KUG61258.1"/>
    </source>
</evidence>
<evidence type="ECO:0000313" key="11">
    <source>
        <dbReference type="Proteomes" id="UP000053512"/>
    </source>
</evidence>
<dbReference type="PANTHER" id="PTHR33992">
    <property type="entry name" value="RIBONUCLEASE P PROTEIN COMPONENT"/>
    <property type="match status" value="1"/>
</dbReference>
<protein>
    <recommendedName>
        <fullName evidence="7 8">Ribonuclease P protein component</fullName>
        <shortName evidence="7">RNase P protein</shortName>
        <shortName evidence="7">RNaseP protein</shortName>
        <ecNumber evidence="7 8">3.1.26.5</ecNumber>
    </recommendedName>
    <alternativeName>
        <fullName evidence="7">Protein C5</fullName>
    </alternativeName>
</protein>
<reference evidence="11" key="1">
    <citation type="submission" date="2015-12" db="EMBL/GenBank/DDBJ databases">
        <authorList>
            <person name="Nair G.R."/>
            <person name="Kaur G."/>
            <person name="Mayilraj S."/>
        </authorList>
    </citation>
    <scope>NUCLEOTIDE SEQUENCE [LARGE SCALE GENOMIC DNA]</scope>
    <source>
        <strain evidence="11">CD08_4</strain>
    </source>
</reference>
<evidence type="ECO:0000256" key="4">
    <source>
        <dbReference type="ARBA" id="ARBA00022759"/>
    </source>
</evidence>
<dbReference type="GO" id="GO:0030677">
    <property type="term" value="C:ribonuclease P complex"/>
    <property type="evidence" value="ECO:0007669"/>
    <property type="project" value="TreeGrafter"/>
</dbReference>
<keyword evidence="2 7" id="KW-0819">tRNA processing</keyword>
<dbReference type="GO" id="GO:0000049">
    <property type="term" value="F:tRNA binding"/>
    <property type="evidence" value="ECO:0007669"/>
    <property type="project" value="UniProtKB-UniRule"/>
</dbReference>
<evidence type="ECO:0000256" key="7">
    <source>
        <dbReference type="HAMAP-Rule" id="MF_00227"/>
    </source>
</evidence>
<dbReference type="AlphaFoldDB" id="A0A0W8IN00"/>
<dbReference type="STRING" id="136273.GY22_04765"/>
<dbReference type="SUPFAM" id="SSF54211">
    <property type="entry name" value="Ribosomal protein S5 domain 2-like"/>
    <property type="match status" value="1"/>
</dbReference>
<dbReference type="RefSeq" id="WP_058873292.1">
    <property type="nucleotide sequence ID" value="NZ_LQBK01000005.1"/>
</dbReference>
<dbReference type="InterPro" id="IPR020568">
    <property type="entry name" value="Ribosomal_Su5_D2-typ_SF"/>
</dbReference>
<dbReference type="PANTHER" id="PTHR33992:SF1">
    <property type="entry name" value="RIBONUCLEASE P PROTEIN COMPONENT"/>
    <property type="match status" value="1"/>
</dbReference>
<dbReference type="EC" id="3.1.26.5" evidence="7 8"/>
<evidence type="ECO:0000256" key="8">
    <source>
        <dbReference type="NCBIfam" id="TIGR00188"/>
    </source>
</evidence>
<evidence type="ECO:0000256" key="1">
    <source>
        <dbReference type="ARBA" id="ARBA00002663"/>
    </source>
</evidence>
<dbReference type="Pfam" id="PF00825">
    <property type="entry name" value="Ribonuclease_P"/>
    <property type="match status" value="1"/>
</dbReference>
<comment type="subunit">
    <text evidence="7">Consists of a catalytic RNA component (M1 or rnpB) and a protein subunit.</text>
</comment>
<dbReference type="HAMAP" id="MF_00227">
    <property type="entry name" value="RNase_P"/>
    <property type="match status" value="1"/>
</dbReference>
<keyword evidence="4 7" id="KW-0255">Endonuclease</keyword>
<evidence type="ECO:0000256" key="3">
    <source>
        <dbReference type="ARBA" id="ARBA00022722"/>
    </source>
</evidence>
<dbReference type="Gene3D" id="3.30.230.10">
    <property type="match status" value="1"/>
</dbReference>
<comment type="caution">
    <text evidence="10">The sequence shown here is derived from an EMBL/GenBank/DDBJ whole genome shotgun (WGS) entry which is preliminary data.</text>
</comment>
<keyword evidence="3 7" id="KW-0540">Nuclease</keyword>
<dbReference type="GO" id="GO:0001682">
    <property type="term" value="P:tRNA 5'-leader removal"/>
    <property type="evidence" value="ECO:0007669"/>
    <property type="project" value="UniProtKB-UniRule"/>
</dbReference>
<feature type="region of interest" description="Disordered" evidence="9">
    <location>
        <begin position="1"/>
        <end position="20"/>
    </location>
</feature>
<evidence type="ECO:0000256" key="2">
    <source>
        <dbReference type="ARBA" id="ARBA00022694"/>
    </source>
</evidence>
<proteinExistence type="inferred from homology"/>
<comment type="similarity">
    <text evidence="7">Belongs to the RnpA family.</text>
</comment>
<dbReference type="NCBIfam" id="TIGR00188">
    <property type="entry name" value="rnpA"/>
    <property type="match status" value="1"/>
</dbReference>
<dbReference type="GO" id="GO:0004526">
    <property type="term" value="F:ribonuclease P activity"/>
    <property type="evidence" value="ECO:0007669"/>
    <property type="project" value="UniProtKB-UniRule"/>
</dbReference>
<sequence>MLPDQHRIRTSVQFSATTRSGARNGRRNVVVYVRPTDEGAPARFGFVVSKAVGNAVRRNKVKRRLRELAQTTVRQAPYGYDVVVRALPPASRADWAELAADYAKAWRTASARAGLPGAAGASTTAEDRRPAREEPES</sequence>
<comment type="catalytic activity">
    <reaction evidence="7">
        <text>Endonucleolytic cleavage of RNA, removing 5'-extranucleotides from tRNA precursor.</text>
        <dbReference type="EC" id="3.1.26.5"/>
    </reaction>
</comment>
<name>A0A0W8IN00_KOCRO</name>
<evidence type="ECO:0000256" key="9">
    <source>
        <dbReference type="SAM" id="MobiDB-lite"/>
    </source>
</evidence>
<feature type="compositionally biased region" description="Basic and acidic residues" evidence="9">
    <location>
        <begin position="125"/>
        <end position="137"/>
    </location>
</feature>
<keyword evidence="6 7" id="KW-0694">RNA-binding</keyword>
<organism evidence="10 11">
    <name type="scientific">Kocuria rosea subsp. polaris</name>
    <dbReference type="NCBI Taxonomy" id="136273"/>
    <lineage>
        <taxon>Bacteria</taxon>
        <taxon>Bacillati</taxon>
        <taxon>Actinomycetota</taxon>
        <taxon>Actinomycetes</taxon>
        <taxon>Micrococcales</taxon>
        <taxon>Micrococcaceae</taxon>
        <taxon>Kocuria</taxon>
    </lineage>
</organism>
<dbReference type="Proteomes" id="UP000053512">
    <property type="component" value="Unassembled WGS sequence"/>
</dbReference>
<dbReference type="InterPro" id="IPR014721">
    <property type="entry name" value="Ribsml_uS5_D2-typ_fold_subgr"/>
</dbReference>
<dbReference type="OrthoDB" id="196964at2"/>
<feature type="region of interest" description="Disordered" evidence="9">
    <location>
        <begin position="112"/>
        <end position="137"/>
    </location>
</feature>
<dbReference type="EMBL" id="LQBK01000005">
    <property type="protein sequence ID" value="KUG61258.1"/>
    <property type="molecule type" value="Genomic_DNA"/>
</dbReference>
<dbReference type="eggNOG" id="COG0594">
    <property type="taxonomic scope" value="Bacteria"/>
</dbReference>
<dbReference type="InterPro" id="IPR000100">
    <property type="entry name" value="RNase_P"/>
</dbReference>